<gene>
    <name evidence="1" type="ORF">ANCCEY_15898</name>
</gene>
<protein>
    <submittedName>
        <fullName evidence="1">Uncharacterized protein</fullName>
    </submittedName>
</protein>
<keyword evidence="2" id="KW-1185">Reference proteome</keyword>
<organism evidence="1 2">
    <name type="scientific">Ancylostoma ceylanicum</name>
    <dbReference type="NCBI Taxonomy" id="53326"/>
    <lineage>
        <taxon>Eukaryota</taxon>
        <taxon>Metazoa</taxon>
        <taxon>Ecdysozoa</taxon>
        <taxon>Nematoda</taxon>
        <taxon>Chromadorea</taxon>
        <taxon>Rhabditida</taxon>
        <taxon>Rhabditina</taxon>
        <taxon>Rhabditomorpha</taxon>
        <taxon>Strongyloidea</taxon>
        <taxon>Ancylostomatidae</taxon>
        <taxon>Ancylostomatinae</taxon>
        <taxon>Ancylostoma</taxon>
    </lineage>
</organism>
<reference evidence="1 2" key="1">
    <citation type="submission" date="2013-05" db="EMBL/GenBank/DDBJ databases">
        <title>Draft genome of the parasitic nematode Anyclostoma ceylanicum.</title>
        <authorList>
            <person name="Mitreva M."/>
        </authorList>
    </citation>
    <scope>NUCLEOTIDE SEQUENCE [LARGE SCALE GENOMIC DNA]</scope>
</reference>
<dbReference type="Pfam" id="PF09735">
    <property type="entry name" value="Nckap1"/>
    <property type="match status" value="1"/>
</dbReference>
<dbReference type="InterPro" id="IPR019137">
    <property type="entry name" value="Nck-associated_protein-1"/>
</dbReference>
<dbReference type="EMBL" id="KE132764">
    <property type="protein sequence ID" value="EPB65039.1"/>
    <property type="molecule type" value="Genomic_DNA"/>
</dbReference>
<sequence length="62" mass="6900">MVLLSRVDDRKLISSALSSLSPVYLRRNITANTWRNAQILSLTANPQQILYAAQTDTVGLKL</sequence>
<dbReference type="Proteomes" id="UP000054495">
    <property type="component" value="Unassembled WGS sequence"/>
</dbReference>
<dbReference type="AlphaFoldDB" id="A0A0D6L3C2"/>
<name>A0A0D6L3C2_9BILA</name>
<evidence type="ECO:0000313" key="2">
    <source>
        <dbReference type="Proteomes" id="UP000054495"/>
    </source>
</evidence>
<accession>A0A0D6L3C2</accession>
<proteinExistence type="predicted"/>
<evidence type="ECO:0000313" key="1">
    <source>
        <dbReference type="EMBL" id="EPB65039.1"/>
    </source>
</evidence>